<dbReference type="CDD" id="cd02980">
    <property type="entry name" value="TRX_Fd_family"/>
    <property type="match status" value="1"/>
</dbReference>
<dbReference type="SUPFAM" id="SSF52833">
    <property type="entry name" value="Thioredoxin-like"/>
    <property type="match status" value="1"/>
</dbReference>
<accession>A0ABZ1N1J4</accession>
<dbReference type="GeneID" id="91376556"/>
<proteinExistence type="predicted"/>
<gene>
    <name evidence="1" type="ORF">OG308_20595</name>
</gene>
<sequence>MTRRYVLIARPTPSGVDLPSVEALAQACGVDYALLDQQEPTIHTALDGAARDASPVTLIPLAVPRDRYLETWIARAVANWKETRASDLDVRITDGIDTAAGFADVVRSRMSEDGAPVTASPRAFRSPAWSEIPDHTAHILVCRGPRCTVYGAGELHRTLRRDHPDALITPTGCLNPCNLGPLYITYPDGQWHTNGVRGGDPIGATRDSLTE</sequence>
<keyword evidence="2" id="KW-1185">Reference proteome</keyword>
<dbReference type="Gene3D" id="3.40.50.1400">
    <property type="match status" value="1"/>
</dbReference>
<reference evidence="1 2" key="1">
    <citation type="submission" date="2022-10" db="EMBL/GenBank/DDBJ databases">
        <title>The complete genomes of actinobacterial strains from the NBC collection.</title>
        <authorList>
            <person name="Joergensen T.S."/>
            <person name="Alvarez Arevalo M."/>
            <person name="Sterndorff E.B."/>
            <person name="Faurdal D."/>
            <person name="Vuksanovic O."/>
            <person name="Mourched A.-S."/>
            <person name="Charusanti P."/>
            <person name="Shaw S."/>
            <person name="Blin K."/>
            <person name="Weber T."/>
        </authorList>
    </citation>
    <scope>NUCLEOTIDE SEQUENCE [LARGE SCALE GENOMIC DNA]</scope>
    <source>
        <strain evidence="1 2">NBC_01413</strain>
    </source>
</reference>
<organism evidence="1 2">
    <name type="scientific">Nocardia salmonicida</name>
    <dbReference type="NCBI Taxonomy" id="53431"/>
    <lineage>
        <taxon>Bacteria</taxon>
        <taxon>Bacillati</taxon>
        <taxon>Actinomycetota</taxon>
        <taxon>Actinomycetes</taxon>
        <taxon>Mycobacteriales</taxon>
        <taxon>Nocardiaceae</taxon>
        <taxon>Nocardia</taxon>
    </lineage>
</organism>
<dbReference type="Proteomes" id="UP001621418">
    <property type="component" value="Chromosome"/>
</dbReference>
<dbReference type="EMBL" id="CP109527">
    <property type="protein sequence ID" value="WTY33731.1"/>
    <property type="molecule type" value="Genomic_DNA"/>
</dbReference>
<dbReference type="Gene3D" id="3.40.30.10">
    <property type="entry name" value="Glutaredoxin"/>
    <property type="match status" value="1"/>
</dbReference>
<dbReference type="RefSeq" id="WP_328662559.1">
    <property type="nucleotide sequence ID" value="NZ_CP108014.1"/>
</dbReference>
<evidence type="ECO:0000313" key="2">
    <source>
        <dbReference type="Proteomes" id="UP001621418"/>
    </source>
</evidence>
<dbReference type="InterPro" id="IPR036249">
    <property type="entry name" value="Thioredoxin-like_sf"/>
</dbReference>
<protein>
    <submittedName>
        <fullName evidence="1">(2Fe-2S) ferredoxin domain-containing protein</fullName>
    </submittedName>
</protein>
<evidence type="ECO:0000313" key="1">
    <source>
        <dbReference type="EMBL" id="WTY33731.1"/>
    </source>
</evidence>
<name>A0ABZ1N1J4_9NOCA</name>